<comment type="caution">
    <text evidence="1">The sequence shown here is derived from an EMBL/GenBank/DDBJ whole genome shotgun (WGS) entry which is preliminary data.</text>
</comment>
<reference evidence="1 2" key="1">
    <citation type="submission" date="2020-08" db="EMBL/GenBank/DDBJ databases">
        <title>Sequencing the genomes of 1000 actinobacteria strains.</title>
        <authorList>
            <person name="Klenk H.-P."/>
        </authorList>
    </citation>
    <scope>NUCLEOTIDE SEQUENCE [LARGE SCALE GENOMIC DNA]</scope>
    <source>
        <strain evidence="1 2">DSM 45518</strain>
    </source>
</reference>
<evidence type="ECO:0000313" key="2">
    <source>
        <dbReference type="Proteomes" id="UP000542742"/>
    </source>
</evidence>
<dbReference type="RefSeq" id="WP_184956416.1">
    <property type="nucleotide sequence ID" value="NZ_BOMC01000024.1"/>
</dbReference>
<name>A0A7W7D152_9ACTN</name>
<accession>A0A7W7D152</accession>
<dbReference type="AlphaFoldDB" id="A0A7W7D152"/>
<protein>
    <submittedName>
        <fullName evidence="1">Uncharacterized protein</fullName>
    </submittedName>
</protein>
<organism evidence="1 2">
    <name type="scientific">Paractinoplanes abujensis</name>
    <dbReference type="NCBI Taxonomy" id="882441"/>
    <lineage>
        <taxon>Bacteria</taxon>
        <taxon>Bacillati</taxon>
        <taxon>Actinomycetota</taxon>
        <taxon>Actinomycetes</taxon>
        <taxon>Micromonosporales</taxon>
        <taxon>Micromonosporaceae</taxon>
        <taxon>Paractinoplanes</taxon>
    </lineage>
</organism>
<evidence type="ECO:0000313" key="1">
    <source>
        <dbReference type="EMBL" id="MBB4698414.1"/>
    </source>
</evidence>
<proteinExistence type="predicted"/>
<dbReference type="EMBL" id="JACHMF010000001">
    <property type="protein sequence ID" value="MBB4698414.1"/>
    <property type="molecule type" value="Genomic_DNA"/>
</dbReference>
<dbReference type="Proteomes" id="UP000542742">
    <property type="component" value="Unassembled WGS sequence"/>
</dbReference>
<gene>
    <name evidence="1" type="ORF">BKA14_008562</name>
</gene>
<sequence length="89" mass="9201">MPVIDLDSRAPVSPTTRGRHPRLLIIVAAFVVLLGVPGEAGHLPSVFDDFCGYLAATGQSGRKSVVLIDTVSGEITQQTTVTGACPTGP</sequence>
<keyword evidence="2" id="KW-1185">Reference proteome</keyword>